<dbReference type="AlphaFoldDB" id="C4F9R4"/>
<reference evidence="1 2" key="1">
    <citation type="submission" date="2009-04" db="EMBL/GenBank/DDBJ databases">
        <authorList>
            <person name="Weinstock G."/>
            <person name="Sodergren E."/>
            <person name="Clifton S."/>
            <person name="Fulton L."/>
            <person name="Fulton B."/>
            <person name="Courtney L."/>
            <person name="Fronick C."/>
            <person name="Harrison M."/>
            <person name="Strong C."/>
            <person name="Farmer C."/>
            <person name="Delahaunty K."/>
            <person name="Markovic C."/>
            <person name="Hall O."/>
            <person name="Minx P."/>
            <person name="Tomlinson C."/>
            <person name="Mitreva M."/>
            <person name="Nelson J."/>
            <person name="Hou S."/>
            <person name="Wollam A."/>
            <person name="Pepin K.H."/>
            <person name="Johnson M."/>
            <person name="Bhonagiri V."/>
            <person name="Nash W.E."/>
            <person name="Warren W."/>
            <person name="Chinwalla A."/>
            <person name="Mardis E.R."/>
            <person name="Wilson R.K."/>
        </authorList>
    </citation>
    <scope>NUCLEOTIDE SEQUENCE [LARGE SCALE GENOMIC DNA]</scope>
    <source>
        <strain evidence="1 2">DSM 13280</strain>
    </source>
</reference>
<proteinExistence type="predicted"/>
<dbReference type="HOGENOM" id="CLU_3307955_0_0_11"/>
<accession>C4F9R4</accession>
<dbReference type="EMBL" id="ABXH02000015">
    <property type="protein sequence ID" value="EEP44442.1"/>
    <property type="molecule type" value="Genomic_DNA"/>
</dbReference>
<evidence type="ECO:0000313" key="2">
    <source>
        <dbReference type="Proteomes" id="UP000003295"/>
    </source>
</evidence>
<comment type="caution">
    <text evidence="1">The sequence shown here is derived from an EMBL/GenBank/DDBJ whole genome shotgun (WGS) entry which is preliminary data.</text>
</comment>
<evidence type="ECO:0000313" key="1">
    <source>
        <dbReference type="EMBL" id="EEP44442.1"/>
    </source>
</evidence>
<sequence>MASSFFKAIIFLLKTTAALHVTTCQRRDREIPNRYIIFS</sequence>
<dbReference type="Proteomes" id="UP000003295">
    <property type="component" value="Unassembled WGS sequence"/>
</dbReference>
<name>C4F9R4_9ACTN</name>
<protein>
    <submittedName>
        <fullName evidence="1">Uncharacterized protein</fullName>
    </submittedName>
</protein>
<organism evidence="1 2">
    <name type="scientific">Collinsella intestinalis DSM 13280</name>
    <dbReference type="NCBI Taxonomy" id="521003"/>
    <lineage>
        <taxon>Bacteria</taxon>
        <taxon>Bacillati</taxon>
        <taxon>Actinomycetota</taxon>
        <taxon>Coriobacteriia</taxon>
        <taxon>Coriobacteriales</taxon>
        <taxon>Coriobacteriaceae</taxon>
        <taxon>Collinsella</taxon>
    </lineage>
</organism>
<gene>
    <name evidence="1" type="ORF">COLINT_02797</name>
</gene>